<organism evidence="2 3">
    <name type="scientific">Microdochium bolleyi</name>
    <dbReference type="NCBI Taxonomy" id="196109"/>
    <lineage>
        <taxon>Eukaryota</taxon>
        <taxon>Fungi</taxon>
        <taxon>Dikarya</taxon>
        <taxon>Ascomycota</taxon>
        <taxon>Pezizomycotina</taxon>
        <taxon>Sordariomycetes</taxon>
        <taxon>Xylariomycetidae</taxon>
        <taxon>Xylariales</taxon>
        <taxon>Microdochiaceae</taxon>
        <taxon>Microdochium</taxon>
    </lineage>
</organism>
<evidence type="ECO:0000313" key="3">
    <source>
        <dbReference type="Proteomes" id="UP000070501"/>
    </source>
</evidence>
<feature type="region of interest" description="Disordered" evidence="1">
    <location>
        <begin position="1"/>
        <end position="30"/>
    </location>
</feature>
<reference evidence="3" key="1">
    <citation type="submission" date="2016-02" db="EMBL/GenBank/DDBJ databases">
        <title>Draft genome sequence of Microdochium bolleyi, a fungal endophyte of beachgrass.</title>
        <authorList>
            <consortium name="DOE Joint Genome Institute"/>
            <person name="David A.S."/>
            <person name="May G."/>
            <person name="Haridas S."/>
            <person name="Lim J."/>
            <person name="Wang M."/>
            <person name="Labutti K."/>
            <person name="Lipzen A."/>
            <person name="Barry K."/>
            <person name="Grigoriev I.V."/>
        </authorList>
    </citation>
    <scope>NUCLEOTIDE SEQUENCE [LARGE SCALE GENOMIC DNA]</scope>
    <source>
        <strain evidence="3">J235TASD1</strain>
    </source>
</reference>
<gene>
    <name evidence="2" type="ORF">Micbo1qcDRAFT_155123</name>
</gene>
<dbReference type="AlphaFoldDB" id="A0A136JHB2"/>
<evidence type="ECO:0000256" key="1">
    <source>
        <dbReference type="SAM" id="MobiDB-lite"/>
    </source>
</evidence>
<protein>
    <submittedName>
        <fullName evidence="2">Uncharacterized protein</fullName>
    </submittedName>
</protein>
<accession>A0A136JHB2</accession>
<evidence type="ECO:0000313" key="2">
    <source>
        <dbReference type="EMBL" id="KXJ96555.1"/>
    </source>
</evidence>
<dbReference type="STRING" id="196109.A0A136JHB2"/>
<proteinExistence type="predicted"/>
<sequence length="232" mass="26074">MSTHRQTPWHSSARSARHRTSSSSSSRSSELDSGASVIFTDRSDGSRALSFTTELSSAPSQYQVMPAQSEYDNDRVVCCELAQLTGCDEIFGVTEFTRWCEHIRGHLGHQLPQKSGCPVCLKRSFDAAVYGRSRPAAFHERLTHIWGHLISDELTETNLQPDYLFIKFLRKHGIISEQAYNRSRSQPQFVQGPDNQPMVVPFPWSLEEVVPSYEGGADSAVDTHTSLPQSWR</sequence>
<name>A0A136JHB2_9PEZI</name>
<dbReference type="EMBL" id="KQ964245">
    <property type="protein sequence ID" value="KXJ96555.1"/>
    <property type="molecule type" value="Genomic_DNA"/>
</dbReference>
<dbReference type="InParanoid" id="A0A136JHB2"/>
<keyword evidence="3" id="KW-1185">Reference proteome</keyword>
<dbReference type="Proteomes" id="UP000070501">
    <property type="component" value="Unassembled WGS sequence"/>
</dbReference>